<accession>A0A022XK60</accession>
<dbReference type="EMBL" id="KK208902">
    <property type="protein sequence ID" value="EZF71120.1"/>
    <property type="molecule type" value="Genomic_DNA"/>
</dbReference>
<name>A0A022XK60_TRISD</name>
<keyword evidence="2" id="KW-1185">Reference proteome</keyword>
<evidence type="ECO:0000313" key="1">
    <source>
        <dbReference type="EMBL" id="EZF71120.1"/>
    </source>
</evidence>
<dbReference type="Proteomes" id="UP000023623">
    <property type="component" value="Unassembled WGS sequence"/>
</dbReference>
<sequence length="148" mass="16411">MVAVARLRPVGNAAKQSHIQSQSRIRNHMSPIEVRLCSVGNKRRCSLTSELKHRMGNGAHGGNRNEFELIDAVQPGRRGCQNRLVDTNPTAFNRFELDVVNGGFLAMSTLLHQLWNLQIVNVHCPATYDNQPGDSIFQPQRVSTPGQG</sequence>
<proteinExistence type="predicted"/>
<evidence type="ECO:0000313" key="2">
    <source>
        <dbReference type="Proteomes" id="UP000023623"/>
    </source>
</evidence>
<reference evidence="1 2" key="1">
    <citation type="submission" date="2014-02" db="EMBL/GenBank/DDBJ databases">
        <title>The Genome Sequence of Trichophyton rubrum (morphotype soudanense) CBS 452.61.</title>
        <authorList>
            <consortium name="The Broad Institute Genomics Platform"/>
            <person name="Cuomo C.A."/>
            <person name="White T.C."/>
            <person name="Graser Y."/>
            <person name="Martinez-Rossi N."/>
            <person name="Heitman J."/>
            <person name="Young S.K."/>
            <person name="Zeng Q."/>
            <person name="Gargeya S."/>
            <person name="Abouelleil A."/>
            <person name="Alvarado L."/>
            <person name="Chapman S.B."/>
            <person name="Gainer-Dewar J."/>
            <person name="Goldberg J."/>
            <person name="Griggs A."/>
            <person name="Gujja S."/>
            <person name="Hansen M."/>
            <person name="Howarth C."/>
            <person name="Imamovic A."/>
            <person name="Larimer J."/>
            <person name="Martinez D."/>
            <person name="Murphy C."/>
            <person name="Pearson M.D."/>
            <person name="Persinoti G."/>
            <person name="Poon T."/>
            <person name="Priest M."/>
            <person name="Roberts A.D."/>
            <person name="Saif S."/>
            <person name="Shea T.D."/>
            <person name="Sykes S.N."/>
            <person name="Wortman J."/>
            <person name="Nusbaum C."/>
            <person name="Birren B."/>
        </authorList>
    </citation>
    <scope>NUCLEOTIDE SEQUENCE [LARGE SCALE GENOMIC DNA]</scope>
    <source>
        <strain evidence="1 2">CBS 452.61</strain>
    </source>
</reference>
<gene>
    <name evidence="1" type="ORF">H105_06742</name>
</gene>
<dbReference type="HOGENOM" id="CLU_1760113_0_0_1"/>
<dbReference type="AlphaFoldDB" id="A0A022XK60"/>
<protein>
    <submittedName>
        <fullName evidence="1">Uncharacterized protein</fullName>
    </submittedName>
</protein>
<organism evidence="1 2">
    <name type="scientific">Trichophyton soudanense CBS 452.61</name>
    <dbReference type="NCBI Taxonomy" id="1215331"/>
    <lineage>
        <taxon>Eukaryota</taxon>
        <taxon>Fungi</taxon>
        <taxon>Dikarya</taxon>
        <taxon>Ascomycota</taxon>
        <taxon>Pezizomycotina</taxon>
        <taxon>Eurotiomycetes</taxon>
        <taxon>Eurotiomycetidae</taxon>
        <taxon>Onygenales</taxon>
        <taxon>Arthrodermataceae</taxon>
        <taxon>Trichophyton</taxon>
    </lineage>
</organism>